<proteinExistence type="predicted"/>
<comment type="caution">
    <text evidence="1">The sequence shown here is derived from an EMBL/GenBank/DDBJ whole genome shotgun (WGS) entry which is preliminary data.</text>
</comment>
<accession>A0A4C1S8K8</accession>
<sequence length="172" mass="18593">MRPNASIHLDLSSLAVLLGGERELINNSEQSKNKSDSRVTTCVHCCKAACLRRGSLPSAGGLQRRGHHSASRASKMQAQAFILVAFAVCASGQRHPIRDALFLGNDTLAQGNVTAEDCVWRRERDSCPDPELSFNLYTANNFNKRVNGCPGAVHQGPVGHLDKTMRPNNGAT</sequence>
<reference evidence="1 2" key="1">
    <citation type="journal article" date="2019" name="Commun. Biol.">
        <title>The bagworm genome reveals a unique fibroin gene that provides high tensile strength.</title>
        <authorList>
            <person name="Kono N."/>
            <person name="Nakamura H."/>
            <person name="Ohtoshi R."/>
            <person name="Tomita M."/>
            <person name="Numata K."/>
            <person name="Arakawa K."/>
        </authorList>
    </citation>
    <scope>NUCLEOTIDE SEQUENCE [LARGE SCALE GENOMIC DNA]</scope>
</reference>
<organism evidence="1 2">
    <name type="scientific">Eumeta variegata</name>
    <name type="common">Bagworm moth</name>
    <name type="synonym">Eumeta japonica</name>
    <dbReference type="NCBI Taxonomy" id="151549"/>
    <lineage>
        <taxon>Eukaryota</taxon>
        <taxon>Metazoa</taxon>
        <taxon>Ecdysozoa</taxon>
        <taxon>Arthropoda</taxon>
        <taxon>Hexapoda</taxon>
        <taxon>Insecta</taxon>
        <taxon>Pterygota</taxon>
        <taxon>Neoptera</taxon>
        <taxon>Endopterygota</taxon>
        <taxon>Lepidoptera</taxon>
        <taxon>Glossata</taxon>
        <taxon>Ditrysia</taxon>
        <taxon>Tineoidea</taxon>
        <taxon>Psychidae</taxon>
        <taxon>Oiketicinae</taxon>
        <taxon>Eumeta</taxon>
    </lineage>
</organism>
<dbReference type="Proteomes" id="UP000299102">
    <property type="component" value="Unassembled WGS sequence"/>
</dbReference>
<dbReference type="EMBL" id="BGZK01000001">
    <property type="protein sequence ID" value="GBO98574.1"/>
    <property type="molecule type" value="Genomic_DNA"/>
</dbReference>
<protein>
    <submittedName>
        <fullName evidence="1">Uncharacterized protein</fullName>
    </submittedName>
</protein>
<evidence type="ECO:0000313" key="1">
    <source>
        <dbReference type="EMBL" id="GBO98574.1"/>
    </source>
</evidence>
<gene>
    <name evidence="1" type="ORF">EVAR_143_1</name>
</gene>
<evidence type="ECO:0000313" key="2">
    <source>
        <dbReference type="Proteomes" id="UP000299102"/>
    </source>
</evidence>
<dbReference type="AlphaFoldDB" id="A0A4C1S8K8"/>
<keyword evidence="2" id="KW-1185">Reference proteome</keyword>
<dbReference type="OrthoDB" id="7457040at2759"/>
<name>A0A4C1S8K8_EUMVA</name>